<dbReference type="EMBL" id="GG692419">
    <property type="protein sequence ID" value="EER45882.1"/>
    <property type="molecule type" value="Genomic_DNA"/>
</dbReference>
<reference evidence="3" key="1">
    <citation type="submission" date="2009-05" db="EMBL/GenBank/DDBJ databases">
        <title>The genome sequence of Ajellomyces capsulatus strain H143.</title>
        <authorList>
            <person name="Champion M."/>
            <person name="Cuomo C.A."/>
            <person name="Ma L.-J."/>
            <person name="Henn M.R."/>
            <person name="Sil A."/>
            <person name="Goldman B."/>
            <person name="Young S.K."/>
            <person name="Kodira C.D."/>
            <person name="Zeng Q."/>
            <person name="Koehrsen M."/>
            <person name="Alvarado L."/>
            <person name="Berlin A.M."/>
            <person name="Borenstein D."/>
            <person name="Chen Z."/>
            <person name="Engels R."/>
            <person name="Freedman E."/>
            <person name="Gellesch M."/>
            <person name="Goldberg J."/>
            <person name="Griggs A."/>
            <person name="Gujja S."/>
            <person name="Heiman D.I."/>
            <person name="Hepburn T.A."/>
            <person name="Howarth C."/>
            <person name="Jen D."/>
            <person name="Larson L."/>
            <person name="Lewis B."/>
            <person name="Mehta T."/>
            <person name="Park D."/>
            <person name="Pearson M."/>
            <person name="Roberts A."/>
            <person name="Saif S."/>
            <person name="Shea T.D."/>
            <person name="Shenoy N."/>
            <person name="Sisk P."/>
            <person name="Stolte C."/>
            <person name="Sykes S."/>
            <person name="Walk T."/>
            <person name="White J."/>
            <person name="Yandava C."/>
            <person name="Klein B."/>
            <person name="McEwen J.G."/>
            <person name="Puccia R."/>
            <person name="Goldman G.H."/>
            <person name="Felipe M.S."/>
            <person name="Nino-Vega G."/>
            <person name="San-Blas G."/>
            <person name="Taylor J.W."/>
            <person name="Mendoza L."/>
            <person name="Galagan J.E."/>
            <person name="Nusbaum C."/>
            <person name="Birren B.W."/>
        </authorList>
    </citation>
    <scope>NUCLEOTIDE SEQUENCE [LARGE SCALE GENOMIC DNA]</scope>
    <source>
        <strain evidence="3">H143</strain>
    </source>
</reference>
<sequence length="119" mass="13152">MIYASGEALSKTLTSEELEHGLLYPDLTRIRDVSVIVARGVIRAAQEAKVDRETGIRDLSDADMDAWIRSKMYAPHSEVASLEREVGILLSSIGRPSYNNNNGWEMVSDEDANDKGAKL</sequence>
<evidence type="ECO:0000259" key="1">
    <source>
        <dbReference type="Pfam" id="PF03949"/>
    </source>
</evidence>
<dbReference type="GO" id="GO:0051287">
    <property type="term" value="F:NAD binding"/>
    <property type="evidence" value="ECO:0007669"/>
    <property type="project" value="InterPro"/>
</dbReference>
<gene>
    <name evidence="2" type="ORF">HCDG_01461</name>
</gene>
<dbReference type="AlphaFoldDB" id="C6H4U4"/>
<dbReference type="Gene3D" id="3.40.50.720">
    <property type="entry name" value="NAD(P)-binding Rossmann-like Domain"/>
    <property type="match status" value="1"/>
</dbReference>
<dbReference type="Pfam" id="PF03949">
    <property type="entry name" value="Malic_M"/>
    <property type="match status" value="1"/>
</dbReference>
<name>C6H4U4_AJECH</name>
<feature type="domain" description="Malic enzyme NAD-binding" evidence="1">
    <location>
        <begin position="1"/>
        <end position="45"/>
    </location>
</feature>
<organism evidence="2 3">
    <name type="scientific">Ajellomyces capsulatus (strain H143)</name>
    <name type="common">Darling's disease fungus</name>
    <name type="synonym">Histoplasma capsulatum</name>
    <dbReference type="NCBI Taxonomy" id="544712"/>
    <lineage>
        <taxon>Eukaryota</taxon>
        <taxon>Fungi</taxon>
        <taxon>Dikarya</taxon>
        <taxon>Ascomycota</taxon>
        <taxon>Pezizomycotina</taxon>
        <taxon>Eurotiomycetes</taxon>
        <taxon>Eurotiomycetidae</taxon>
        <taxon>Onygenales</taxon>
        <taxon>Ajellomycetaceae</taxon>
        <taxon>Histoplasma</taxon>
    </lineage>
</organism>
<dbReference type="InterPro" id="IPR036291">
    <property type="entry name" value="NAD(P)-bd_dom_sf"/>
</dbReference>
<dbReference type="InterPro" id="IPR012302">
    <property type="entry name" value="Malic_NAD-bd"/>
</dbReference>
<evidence type="ECO:0000313" key="2">
    <source>
        <dbReference type="EMBL" id="EER45882.1"/>
    </source>
</evidence>
<dbReference type="Proteomes" id="UP000002624">
    <property type="component" value="Unassembled WGS sequence"/>
</dbReference>
<protein>
    <submittedName>
        <fullName evidence="2">NADP-dependent malic enzyme MaeA</fullName>
    </submittedName>
</protein>
<evidence type="ECO:0000313" key="3">
    <source>
        <dbReference type="Proteomes" id="UP000002624"/>
    </source>
</evidence>
<proteinExistence type="predicted"/>
<dbReference type="VEuPathDB" id="FungiDB:HCDG_01461"/>
<dbReference type="HOGENOM" id="CLU_2060823_0_0_1"/>
<accession>C6H4U4</accession>
<dbReference type="STRING" id="544712.C6H4U4"/>
<dbReference type="OMA" id="MSEEVAM"/>
<dbReference type="SUPFAM" id="SSF51735">
    <property type="entry name" value="NAD(P)-binding Rossmann-fold domains"/>
    <property type="match status" value="1"/>
</dbReference>